<gene>
    <name evidence="2" type="primary">z607R</name>
    <name evidence="2" type="ORF">ATCV1_z607R</name>
</gene>
<name>A7K9L7_9PHYC</name>
<proteinExistence type="predicted"/>
<evidence type="ECO:0000313" key="3">
    <source>
        <dbReference type="Proteomes" id="UP000202420"/>
    </source>
</evidence>
<dbReference type="GeneID" id="5471008"/>
<dbReference type="EMBL" id="EF101928">
    <property type="protein sequence ID" value="ABT16741.1"/>
    <property type="molecule type" value="Genomic_DNA"/>
</dbReference>
<feature type="region of interest" description="Disordered" evidence="1">
    <location>
        <begin position="40"/>
        <end position="67"/>
    </location>
</feature>
<dbReference type="Proteomes" id="UP000202420">
    <property type="component" value="Segment"/>
</dbReference>
<evidence type="ECO:0000256" key="1">
    <source>
        <dbReference type="SAM" id="MobiDB-lite"/>
    </source>
</evidence>
<sequence length="67" mass="7100">MHWAPRATLLPRSQKACSAPTRPCSPLASPLTCTHSASSCTRSSHGGMPFPRLRAPRKSSAITSALI</sequence>
<dbReference type="RefSeq" id="YP_001427088.1">
    <property type="nucleotide sequence ID" value="NC_008724.1"/>
</dbReference>
<evidence type="ECO:0000313" key="2">
    <source>
        <dbReference type="EMBL" id="ABT16741.1"/>
    </source>
</evidence>
<protein>
    <submittedName>
        <fullName evidence="2">Uncharacterized protein z607R</fullName>
    </submittedName>
</protein>
<organism evidence="2 3">
    <name type="scientific">Chlorovirus heliozoae</name>
    <dbReference type="NCBI Taxonomy" id="322019"/>
    <lineage>
        <taxon>Viruses</taxon>
        <taxon>Varidnaviria</taxon>
        <taxon>Bamfordvirae</taxon>
        <taxon>Nucleocytoviricota</taxon>
        <taxon>Megaviricetes</taxon>
        <taxon>Algavirales</taxon>
        <taxon>Phycodnaviridae</taxon>
        <taxon>Chlorovirus</taxon>
    </lineage>
</organism>
<accession>A7K9L7</accession>
<keyword evidence="3" id="KW-1185">Reference proteome</keyword>
<reference evidence="2 3" key="1">
    <citation type="submission" date="2006-09" db="EMBL/GenBank/DDBJ databases">
        <title>Sequence and annotation of the 288-kb ATCV-1 virus that infects an endosymbiotic Chlorella strain of the heliozoon Acanthocystis turfacea.</title>
        <authorList>
            <person name="Fitzgerald L.A."/>
            <person name="Graves M.V."/>
            <person name="Li X."/>
            <person name="Pfitzner A.J.P."/>
            <person name="Hartigan J."/>
            <person name="Van Etten J.L."/>
        </authorList>
    </citation>
    <scope>NUCLEOTIDE SEQUENCE [LARGE SCALE GENOMIC DNA]</scope>
    <source>
        <strain evidence="2 3">ATCV-1</strain>
    </source>
</reference>
<dbReference type="KEGG" id="vg:5471008"/>